<sequence>MTLQIRDERARELAEKLAKKRNVTMTAAVIQALEGELQRENATVPLSKRAADIAHDLKAQAGPKGRSLSKQEVDELWGQP</sequence>
<dbReference type="Proteomes" id="UP001241472">
    <property type="component" value="Unassembled WGS sequence"/>
</dbReference>
<organism evidence="2 3">
    <name type="scientific">Neorhizobium huautlense</name>
    <dbReference type="NCBI Taxonomy" id="67774"/>
    <lineage>
        <taxon>Bacteria</taxon>
        <taxon>Pseudomonadati</taxon>
        <taxon>Pseudomonadota</taxon>
        <taxon>Alphaproteobacteria</taxon>
        <taxon>Hyphomicrobiales</taxon>
        <taxon>Rhizobiaceae</taxon>
        <taxon>Rhizobium/Agrobacterium group</taxon>
        <taxon>Neorhizobium</taxon>
    </lineage>
</organism>
<evidence type="ECO:0000256" key="1">
    <source>
        <dbReference type="SAM" id="MobiDB-lite"/>
    </source>
</evidence>
<protein>
    <submittedName>
        <fullName evidence="2">Antitoxin VapB</fullName>
    </submittedName>
</protein>
<feature type="region of interest" description="Disordered" evidence="1">
    <location>
        <begin position="58"/>
        <end position="80"/>
    </location>
</feature>
<keyword evidence="3" id="KW-1185">Reference proteome</keyword>
<name>A0ABT9PSW5_9HYPH</name>
<accession>A0ABT9PSW5</accession>
<dbReference type="RefSeq" id="WP_306834360.1">
    <property type="nucleotide sequence ID" value="NZ_JAUSRF010000006.1"/>
</dbReference>
<dbReference type="EMBL" id="JAUSRF010000006">
    <property type="protein sequence ID" value="MDP9837547.1"/>
    <property type="molecule type" value="Genomic_DNA"/>
</dbReference>
<gene>
    <name evidence="2" type="ORF">J2T09_002299</name>
</gene>
<evidence type="ECO:0000313" key="2">
    <source>
        <dbReference type="EMBL" id="MDP9837547.1"/>
    </source>
</evidence>
<dbReference type="Pfam" id="PF07704">
    <property type="entry name" value="PSK_trans_fac"/>
    <property type="match status" value="1"/>
</dbReference>
<dbReference type="InterPro" id="IPR011660">
    <property type="entry name" value="VapB-like"/>
</dbReference>
<evidence type="ECO:0000313" key="3">
    <source>
        <dbReference type="Proteomes" id="UP001241472"/>
    </source>
</evidence>
<comment type="caution">
    <text evidence="2">The sequence shown here is derived from an EMBL/GenBank/DDBJ whole genome shotgun (WGS) entry which is preliminary data.</text>
</comment>
<proteinExistence type="predicted"/>
<reference evidence="2 3" key="1">
    <citation type="submission" date="2023-07" db="EMBL/GenBank/DDBJ databases">
        <title>Sorghum-associated microbial communities from plants grown in Nebraska, USA.</title>
        <authorList>
            <person name="Schachtman D."/>
        </authorList>
    </citation>
    <scope>NUCLEOTIDE SEQUENCE [LARGE SCALE GENOMIC DNA]</scope>
    <source>
        <strain evidence="2 3">DS1307</strain>
    </source>
</reference>